<protein>
    <submittedName>
        <fullName evidence="2">Uncharacterized protein</fullName>
    </submittedName>
</protein>
<dbReference type="Proteomes" id="UP000479710">
    <property type="component" value="Unassembled WGS sequence"/>
</dbReference>
<comment type="caution">
    <text evidence="2">The sequence shown here is derived from an EMBL/GenBank/DDBJ whole genome shotgun (WGS) entry which is preliminary data.</text>
</comment>
<name>A0A6G1EFS2_9ORYZ</name>
<gene>
    <name evidence="2" type="ORF">E2562_005223</name>
</gene>
<organism evidence="2 3">
    <name type="scientific">Oryza meyeriana var. granulata</name>
    <dbReference type="NCBI Taxonomy" id="110450"/>
    <lineage>
        <taxon>Eukaryota</taxon>
        <taxon>Viridiplantae</taxon>
        <taxon>Streptophyta</taxon>
        <taxon>Embryophyta</taxon>
        <taxon>Tracheophyta</taxon>
        <taxon>Spermatophyta</taxon>
        <taxon>Magnoliopsida</taxon>
        <taxon>Liliopsida</taxon>
        <taxon>Poales</taxon>
        <taxon>Poaceae</taxon>
        <taxon>BOP clade</taxon>
        <taxon>Oryzoideae</taxon>
        <taxon>Oryzeae</taxon>
        <taxon>Oryzinae</taxon>
        <taxon>Oryza</taxon>
        <taxon>Oryza meyeriana</taxon>
    </lineage>
</organism>
<dbReference type="AlphaFoldDB" id="A0A6G1EFS2"/>
<evidence type="ECO:0000313" key="3">
    <source>
        <dbReference type="Proteomes" id="UP000479710"/>
    </source>
</evidence>
<feature type="compositionally biased region" description="Basic and acidic residues" evidence="1">
    <location>
        <begin position="68"/>
        <end position="84"/>
    </location>
</feature>
<evidence type="ECO:0000313" key="2">
    <source>
        <dbReference type="EMBL" id="KAF0923252.1"/>
    </source>
</evidence>
<sequence length="147" mass="15970">MISSPFPLRHRPRLHPSLYIVHDAATCPISCPVAAPTAHPRSPILSPLGRCGQPPLSASRTGQSWAWGEEKSTATGSRGDKWSDVKAGVRTSADEIAFDNRSRSSPQAGVKRLAITVGVTSVLEHLFLISYQRTESKNKAHPILAFY</sequence>
<proteinExistence type="predicted"/>
<keyword evidence="3" id="KW-1185">Reference proteome</keyword>
<evidence type="ECO:0000256" key="1">
    <source>
        <dbReference type="SAM" id="MobiDB-lite"/>
    </source>
</evidence>
<dbReference type="EMBL" id="SPHZ02000003">
    <property type="protein sequence ID" value="KAF0923252.1"/>
    <property type="molecule type" value="Genomic_DNA"/>
</dbReference>
<reference evidence="2 3" key="1">
    <citation type="submission" date="2019-11" db="EMBL/GenBank/DDBJ databases">
        <title>Whole genome sequence of Oryza granulata.</title>
        <authorList>
            <person name="Li W."/>
        </authorList>
    </citation>
    <scope>NUCLEOTIDE SEQUENCE [LARGE SCALE GENOMIC DNA]</scope>
    <source>
        <strain evidence="3">cv. Menghai</strain>
        <tissue evidence="2">Leaf</tissue>
    </source>
</reference>
<feature type="region of interest" description="Disordered" evidence="1">
    <location>
        <begin position="47"/>
        <end position="85"/>
    </location>
</feature>
<accession>A0A6G1EFS2</accession>